<dbReference type="InterPro" id="IPR027417">
    <property type="entry name" value="P-loop_NTPase"/>
</dbReference>
<dbReference type="SUPFAM" id="SSF52540">
    <property type="entry name" value="P-loop containing nucleoside triphosphate hydrolases"/>
    <property type="match status" value="1"/>
</dbReference>
<dbReference type="GO" id="GO:0005524">
    <property type="term" value="F:ATP binding"/>
    <property type="evidence" value="ECO:0007669"/>
    <property type="project" value="UniProtKB-KW"/>
</dbReference>
<dbReference type="PROSITE" id="PS50045">
    <property type="entry name" value="SIGMA54_INTERACT_4"/>
    <property type="match status" value="1"/>
</dbReference>
<dbReference type="FunFam" id="3.40.50.300:FF:000006">
    <property type="entry name" value="DNA-binding transcriptional regulator NtrC"/>
    <property type="match status" value="1"/>
</dbReference>
<dbReference type="InterPro" id="IPR058031">
    <property type="entry name" value="AAA_lid_NorR"/>
</dbReference>
<dbReference type="EMBL" id="AMZN01000001">
    <property type="protein sequence ID" value="ELR73918.1"/>
    <property type="molecule type" value="Genomic_DNA"/>
</dbReference>
<evidence type="ECO:0000259" key="7">
    <source>
        <dbReference type="PROSITE" id="PS50045"/>
    </source>
</evidence>
<evidence type="ECO:0000259" key="8">
    <source>
        <dbReference type="PROSITE" id="PS50110"/>
    </source>
</evidence>
<name>L8K0I9_9BACT</name>
<feature type="domain" description="Response regulatory" evidence="8">
    <location>
        <begin position="7"/>
        <end position="126"/>
    </location>
</feature>
<dbReference type="SUPFAM" id="SSF52172">
    <property type="entry name" value="CheY-like"/>
    <property type="match status" value="1"/>
</dbReference>
<sequence>MSKRKGSILIVDDDEDVLITARMILRNHFEQVQTATSPKNLESLIRNNDLDIIILDMNFKTGATSGNEGLFWLRKIRSLDASIHIIMNTAYGDIQLAVECMKEGAIDFLVKPWEREKLLATVINVYELKQSKRQISHLQNTQKTLSEDVHKAKGQLIGSSPTMQAVYTSIEKVAKTDANVLILGENGTGKELVARAIHQASGRANHAFIKVDLGALTDSLFESELFGHKKGAFTDAKEDRAGRFEIADKGTLFLDEIGNISLAQQAKLLSVLQNRQVARIGDNKLLPIDIRVVCATNKDIYEMVEVESFRQDLLYRINTVEIELPPLRERKEDIEELAKHFLSVYCRKYEKDELKLAQNTVKKLQNYPWPGNVRELQHAVERAVIMSTQHVLDPADFLIKKTTTASSVKSLNVEDIEKNAIVQAIEKCNGNLTSAARELGLGRSTLYRKIEKYGL</sequence>
<evidence type="ECO:0000256" key="4">
    <source>
        <dbReference type="ARBA" id="ARBA00023125"/>
    </source>
</evidence>
<dbReference type="Gene3D" id="1.10.10.60">
    <property type="entry name" value="Homeodomain-like"/>
    <property type="match status" value="1"/>
</dbReference>
<organism evidence="9 10">
    <name type="scientific">Fulvivirga imtechensis AK7</name>
    <dbReference type="NCBI Taxonomy" id="1237149"/>
    <lineage>
        <taxon>Bacteria</taxon>
        <taxon>Pseudomonadati</taxon>
        <taxon>Bacteroidota</taxon>
        <taxon>Cytophagia</taxon>
        <taxon>Cytophagales</taxon>
        <taxon>Fulvivirgaceae</taxon>
        <taxon>Fulvivirga</taxon>
    </lineage>
</organism>
<accession>L8K0I9</accession>
<dbReference type="eggNOG" id="COG2204">
    <property type="taxonomic scope" value="Bacteria"/>
</dbReference>
<dbReference type="Pfam" id="PF02954">
    <property type="entry name" value="HTH_8"/>
    <property type="match status" value="1"/>
</dbReference>
<evidence type="ECO:0000256" key="2">
    <source>
        <dbReference type="ARBA" id="ARBA00022840"/>
    </source>
</evidence>
<keyword evidence="3" id="KW-0805">Transcription regulation</keyword>
<evidence type="ECO:0000256" key="5">
    <source>
        <dbReference type="ARBA" id="ARBA00023163"/>
    </source>
</evidence>
<dbReference type="Pfam" id="PF00072">
    <property type="entry name" value="Response_reg"/>
    <property type="match status" value="1"/>
</dbReference>
<dbReference type="CDD" id="cd00156">
    <property type="entry name" value="REC"/>
    <property type="match status" value="1"/>
</dbReference>
<evidence type="ECO:0000313" key="10">
    <source>
        <dbReference type="Proteomes" id="UP000011135"/>
    </source>
</evidence>
<dbReference type="STRING" id="1237149.C900_00082"/>
<dbReference type="PROSITE" id="PS50110">
    <property type="entry name" value="RESPONSE_REGULATORY"/>
    <property type="match status" value="1"/>
</dbReference>
<dbReference type="Pfam" id="PF25601">
    <property type="entry name" value="AAA_lid_14"/>
    <property type="match status" value="1"/>
</dbReference>
<evidence type="ECO:0000256" key="3">
    <source>
        <dbReference type="ARBA" id="ARBA00023015"/>
    </source>
</evidence>
<gene>
    <name evidence="9" type="ORF">C900_00082</name>
</gene>
<dbReference type="InterPro" id="IPR001789">
    <property type="entry name" value="Sig_transdc_resp-reg_receiver"/>
</dbReference>
<keyword evidence="10" id="KW-1185">Reference proteome</keyword>
<evidence type="ECO:0000256" key="1">
    <source>
        <dbReference type="ARBA" id="ARBA00022741"/>
    </source>
</evidence>
<dbReference type="GO" id="GO:0000160">
    <property type="term" value="P:phosphorelay signal transduction system"/>
    <property type="evidence" value="ECO:0007669"/>
    <property type="project" value="InterPro"/>
</dbReference>
<dbReference type="AlphaFoldDB" id="L8K0I9"/>
<reference evidence="9 10" key="1">
    <citation type="submission" date="2012-12" db="EMBL/GenBank/DDBJ databases">
        <title>Genome assembly of Fulvivirga imtechensis AK7.</title>
        <authorList>
            <person name="Nupur N."/>
            <person name="Khatri I."/>
            <person name="Kumar R."/>
            <person name="Subramanian S."/>
            <person name="Pinnaka A."/>
        </authorList>
    </citation>
    <scope>NUCLEOTIDE SEQUENCE [LARGE SCALE GENOMIC DNA]</scope>
    <source>
        <strain evidence="9 10">AK7</strain>
    </source>
</reference>
<dbReference type="InterPro" id="IPR009057">
    <property type="entry name" value="Homeodomain-like_sf"/>
</dbReference>
<dbReference type="Gene3D" id="1.10.8.60">
    <property type="match status" value="1"/>
</dbReference>
<dbReference type="Gene3D" id="3.40.50.2300">
    <property type="match status" value="1"/>
</dbReference>
<feature type="domain" description="Sigma-54 factor interaction" evidence="7">
    <location>
        <begin position="156"/>
        <end position="385"/>
    </location>
</feature>
<proteinExistence type="predicted"/>
<evidence type="ECO:0000256" key="6">
    <source>
        <dbReference type="PROSITE-ProRule" id="PRU00169"/>
    </source>
</evidence>
<keyword evidence="2" id="KW-0067">ATP-binding</keyword>
<dbReference type="PROSITE" id="PS00688">
    <property type="entry name" value="SIGMA54_INTERACT_3"/>
    <property type="match status" value="1"/>
</dbReference>
<dbReference type="PRINTS" id="PR01590">
    <property type="entry name" value="HTHFIS"/>
</dbReference>
<dbReference type="CDD" id="cd00009">
    <property type="entry name" value="AAA"/>
    <property type="match status" value="1"/>
</dbReference>
<dbReference type="GO" id="GO:0043565">
    <property type="term" value="F:sequence-specific DNA binding"/>
    <property type="evidence" value="ECO:0007669"/>
    <property type="project" value="InterPro"/>
</dbReference>
<dbReference type="PANTHER" id="PTHR32071:SF113">
    <property type="entry name" value="ALGINATE BIOSYNTHESIS TRANSCRIPTIONAL REGULATORY PROTEIN ALGB"/>
    <property type="match status" value="1"/>
</dbReference>
<keyword evidence="1" id="KW-0547">Nucleotide-binding</keyword>
<keyword evidence="5" id="KW-0804">Transcription</keyword>
<dbReference type="Gene3D" id="3.40.50.300">
    <property type="entry name" value="P-loop containing nucleotide triphosphate hydrolases"/>
    <property type="match status" value="1"/>
</dbReference>
<evidence type="ECO:0000313" key="9">
    <source>
        <dbReference type="EMBL" id="ELR73918.1"/>
    </source>
</evidence>
<dbReference type="InterPro" id="IPR002197">
    <property type="entry name" value="HTH_Fis"/>
</dbReference>
<dbReference type="InterPro" id="IPR011006">
    <property type="entry name" value="CheY-like_superfamily"/>
</dbReference>
<dbReference type="PATRIC" id="fig|1237149.3.peg.82"/>
<dbReference type="InterPro" id="IPR002078">
    <property type="entry name" value="Sigma_54_int"/>
</dbReference>
<dbReference type="PROSITE" id="PS00676">
    <property type="entry name" value="SIGMA54_INTERACT_2"/>
    <property type="match status" value="1"/>
</dbReference>
<dbReference type="InterPro" id="IPR025943">
    <property type="entry name" value="Sigma_54_int_dom_ATP-bd_2"/>
</dbReference>
<dbReference type="SMART" id="SM00448">
    <property type="entry name" value="REC"/>
    <property type="match status" value="1"/>
</dbReference>
<comment type="caution">
    <text evidence="9">The sequence shown here is derived from an EMBL/GenBank/DDBJ whole genome shotgun (WGS) entry which is preliminary data.</text>
</comment>
<dbReference type="GO" id="GO:0006355">
    <property type="term" value="P:regulation of DNA-templated transcription"/>
    <property type="evidence" value="ECO:0007669"/>
    <property type="project" value="InterPro"/>
</dbReference>
<dbReference type="SMART" id="SM00382">
    <property type="entry name" value="AAA"/>
    <property type="match status" value="1"/>
</dbReference>
<dbReference type="Proteomes" id="UP000011135">
    <property type="component" value="Unassembled WGS sequence"/>
</dbReference>
<dbReference type="InterPro" id="IPR025944">
    <property type="entry name" value="Sigma_54_int_dom_CS"/>
</dbReference>
<keyword evidence="6" id="KW-0597">Phosphoprotein</keyword>
<dbReference type="OrthoDB" id="9771372at2"/>
<keyword evidence="4" id="KW-0238">DNA-binding</keyword>
<dbReference type="RefSeq" id="WP_009577511.1">
    <property type="nucleotide sequence ID" value="NZ_AMZN01000001.1"/>
</dbReference>
<protein>
    <submittedName>
        <fullName evidence="9">Two-component system response regulator</fullName>
    </submittedName>
</protein>
<dbReference type="SUPFAM" id="SSF46689">
    <property type="entry name" value="Homeodomain-like"/>
    <property type="match status" value="1"/>
</dbReference>
<dbReference type="PANTHER" id="PTHR32071">
    <property type="entry name" value="TRANSCRIPTIONAL REGULATORY PROTEIN"/>
    <property type="match status" value="1"/>
</dbReference>
<dbReference type="Pfam" id="PF00158">
    <property type="entry name" value="Sigma54_activat"/>
    <property type="match status" value="1"/>
</dbReference>
<feature type="modified residue" description="4-aspartylphosphate" evidence="6">
    <location>
        <position position="56"/>
    </location>
</feature>
<dbReference type="InterPro" id="IPR003593">
    <property type="entry name" value="AAA+_ATPase"/>
</dbReference>